<feature type="transmembrane region" description="Helical" evidence="1">
    <location>
        <begin position="12"/>
        <end position="32"/>
    </location>
</feature>
<comment type="caution">
    <text evidence="2">The sequence shown here is derived from an EMBL/GenBank/DDBJ whole genome shotgun (WGS) entry which is preliminary data.</text>
</comment>
<keyword evidence="1" id="KW-1133">Transmembrane helix</keyword>
<sequence length="55" mass="6232">MTQDVYLQQLFISKLIIIFGVIGPIVYVFLMIDLAGFTPYQVTKVLMCKVLEGYG</sequence>
<reference evidence="2 3" key="1">
    <citation type="submission" date="2020-07" db="EMBL/GenBank/DDBJ databases">
        <title>Endozoicomonas sp. nov., isolated from sediment.</title>
        <authorList>
            <person name="Gu T."/>
        </authorList>
    </citation>
    <scope>NUCLEOTIDE SEQUENCE [LARGE SCALE GENOMIC DNA]</scope>
    <source>
        <strain evidence="2 3">SM1973</strain>
    </source>
</reference>
<protein>
    <submittedName>
        <fullName evidence="2">Uncharacterized protein</fullName>
    </submittedName>
</protein>
<gene>
    <name evidence="2" type="ORF">H0A36_25325</name>
</gene>
<organism evidence="2 3">
    <name type="scientific">Spartinivicinus marinus</name>
    <dbReference type="NCBI Taxonomy" id="2994442"/>
    <lineage>
        <taxon>Bacteria</taxon>
        <taxon>Pseudomonadati</taxon>
        <taxon>Pseudomonadota</taxon>
        <taxon>Gammaproteobacteria</taxon>
        <taxon>Oceanospirillales</taxon>
        <taxon>Zooshikellaceae</taxon>
        <taxon>Spartinivicinus</taxon>
    </lineage>
</organism>
<accession>A0A853IH38</accession>
<dbReference type="AlphaFoldDB" id="A0A853IH38"/>
<keyword evidence="1" id="KW-0472">Membrane</keyword>
<keyword evidence="3" id="KW-1185">Reference proteome</keyword>
<name>A0A853IH38_9GAMM</name>
<evidence type="ECO:0000313" key="2">
    <source>
        <dbReference type="EMBL" id="NYZ69344.1"/>
    </source>
</evidence>
<evidence type="ECO:0000313" key="3">
    <source>
        <dbReference type="Proteomes" id="UP000569732"/>
    </source>
</evidence>
<keyword evidence="1" id="KW-0812">Transmembrane</keyword>
<dbReference type="Proteomes" id="UP000569732">
    <property type="component" value="Unassembled WGS sequence"/>
</dbReference>
<evidence type="ECO:0000256" key="1">
    <source>
        <dbReference type="SAM" id="Phobius"/>
    </source>
</evidence>
<dbReference type="RefSeq" id="WP_180571338.1">
    <property type="nucleotide sequence ID" value="NZ_JACCKB010000076.1"/>
</dbReference>
<proteinExistence type="predicted"/>
<dbReference type="EMBL" id="JACCKB010000076">
    <property type="protein sequence ID" value="NYZ69344.1"/>
    <property type="molecule type" value="Genomic_DNA"/>
</dbReference>